<dbReference type="InterPro" id="IPR056555">
    <property type="entry name" value="NFD4_C"/>
</dbReference>
<evidence type="ECO:0000256" key="3">
    <source>
        <dbReference type="ARBA" id="ARBA00022989"/>
    </source>
</evidence>
<accession>A0AAN9JKE2</accession>
<evidence type="ECO:0008006" key="11">
    <source>
        <dbReference type="Google" id="ProtNLM"/>
    </source>
</evidence>
<protein>
    <recommendedName>
        <fullName evidence="11">Nodulin-like domain-containing protein</fullName>
    </recommendedName>
</protein>
<evidence type="ECO:0000259" key="7">
    <source>
        <dbReference type="Pfam" id="PF06813"/>
    </source>
</evidence>
<dbReference type="Gene3D" id="1.20.1250.20">
    <property type="entry name" value="MFS general substrate transporter like domains"/>
    <property type="match status" value="1"/>
</dbReference>
<dbReference type="EMBL" id="JAYKXN010000003">
    <property type="protein sequence ID" value="KAK7300840.1"/>
    <property type="molecule type" value="Genomic_DNA"/>
</dbReference>
<dbReference type="GO" id="GO:0016020">
    <property type="term" value="C:membrane"/>
    <property type="evidence" value="ECO:0007669"/>
    <property type="project" value="UniProtKB-SubCell"/>
</dbReference>
<dbReference type="InterPro" id="IPR036259">
    <property type="entry name" value="MFS_trans_sf"/>
</dbReference>
<feature type="transmembrane region" description="Helical" evidence="5">
    <location>
        <begin position="232"/>
        <end position="253"/>
    </location>
</feature>
<dbReference type="Pfam" id="PF23262">
    <property type="entry name" value="NFD4_C"/>
    <property type="match status" value="1"/>
</dbReference>
<feature type="transmembrane region" description="Helical" evidence="5">
    <location>
        <begin position="169"/>
        <end position="188"/>
    </location>
</feature>
<feature type="signal peptide" evidence="6">
    <location>
        <begin position="1"/>
        <end position="22"/>
    </location>
</feature>
<keyword evidence="2 5" id="KW-0812">Transmembrane</keyword>
<reference evidence="9 10" key="1">
    <citation type="submission" date="2024-01" db="EMBL/GenBank/DDBJ databases">
        <title>The genomes of 5 underutilized Papilionoideae crops provide insights into root nodulation and disease resistance.</title>
        <authorList>
            <person name="Yuan L."/>
        </authorList>
    </citation>
    <scope>NUCLEOTIDE SEQUENCE [LARGE SCALE GENOMIC DNA]</scope>
    <source>
        <strain evidence="9">LY-2023</strain>
        <tissue evidence="9">Leaf</tissue>
    </source>
</reference>
<comment type="subcellular location">
    <subcellularLocation>
        <location evidence="1">Membrane</location>
        <topology evidence="1">Multi-pass membrane protein</topology>
    </subcellularLocation>
</comment>
<dbReference type="AlphaFoldDB" id="A0AAN9JKE2"/>
<gene>
    <name evidence="9" type="ORF">RJT34_11691</name>
</gene>
<feature type="transmembrane region" description="Helical" evidence="5">
    <location>
        <begin position="494"/>
        <end position="511"/>
    </location>
</feature>
<dbReference type="Proteomes" id="UP001359559">
    <property type="component" value="Unassembled WGS sequence"/>
</dbReference>
<feature type="transmembrane region" description="Helical" evidence="5">
    <location>
        <begin position="455"/>
        <end position="474"/>
    </location>
</feature>
<feature type="chain" id="PRO_5042963201" description="Nodulin-like domain-containing protein" evidence="6">
    <location>
        <begin position="23"/>
        <end position="524"/>
    </location>
</feature>
<feature type="domain" description="NFD4 C-terminal" evidence="8">
    <location>
        <begin position="305"/>
        <end position="520"/>
    </location>
</feature>
<dbReference type="Pfam" id="PF06813">
    <property type="entry name" value="Nodulin-like"/>
    <property type="match status" value="1"/>
</dbReference>
<name>A0AAN9JKE2_CLITE</name>
<proteinExistence type="predicted"/>
<keyword evidence="6" id="KW-0732">Signal</keyword>
<dbReference type="PANTHER" id="PTHR21576">
    <property type="entry name" value="UNCHARACTERIZED NODULIN-LIKE PROTEIN"/>
    <property type="match status" value="1"/>
</dbReference>
<sequence length="524" mass="57926">MPSTAFQWLSLVGIIWLQSINGTNTNFPAYSSQLKQLLSISQVQLNNLAFASDAGKLFGFFSGMAAVYLPLWLVLIIGSTLGLIGYGVQYLFITKQISPLSYWHVFLLTVLAGNSICWLNTVCYVVTIRNFSSDRQVAVGLTTSYQGLSAKIYTSIVDDVPGHKKAGTFLFLNSVLPVMVGLVAAPLVREIELTRSKHVMSVGFFVMFVITIATGIYAVMSSLQFISSRISPTGNLVGLLVSLFIPLLVPLFLRISELVGSWHINREKLRVYHFTVEEGQNQNGNEERTENEVKEGEDSREVKEEVGIREEIGVKLMLRRIDFWLYFFVYLFGATLGIVFLNNLGQIAESRGHSSTSSLVSLSSSFGFFGRLIPSIMDYFYRGKSTITISRPASMVALMAPTAGAFFLLLNKTHLALYISTAVIGVCTGAITSISVSATTELFGTKNFSVNHNVVVANIPVGSFLFGYLAALVYRKGGNEDGKCMGMECYKNTFIIWGSLCFFGTFLAFILHTRTRKFYSQCKL</sequence>
<keyword evidence="10" id="KW-1185">Reference proteome</keyword>
<evidence type="ECO:0000256" key="5">
    <source>
        <dbReference type="SAM" id="Phobius"/>
    </source>
</evidence>
<feature type="transmembrane region" description="Helical" evidence="5">
    <location>
        <begin position="323"/>
        <end position="341"/>
    </location>
</feature>
<feature type="transmembrane region" description="Helical" evidence="5">
    <location>
        <begin position="105"/>
        <end position="127"/>
    </location>
</feature>
<keyword evidence="4 5" id="KW-0472">Membrane</keyword>
<dbReference type="PANTHER" id="PTHR21576:SF11">
    <property type="entry name" value="MAJOR FACILITATOR SUPERFAMILY PROTEIN"/>
    <property type="match status" value="1"/>
</dbReference>
<feature type="transmembrane region" description="Helical" evidence="5">
    <location>
        <begin position="71"/>
        <end position="93"/>
    </location>
</feature>
<dbReference type="SUPFAM" id="SSF103473">
    <property type="entry name" value="MFS general substrate transporter"/>
    <property type="match status" value="1"/>
</dbReference>
<evidence type="ECO:0000256" key="1">
    <source>
        <dbReference type="ARBA" id="ARBA00004141"/>
    </source>
</evidence>
<organism evidence="9 10">
    <name type="scientific">Clitoria ternatea</name>
    <name type="common">Butterfly pea</name>
    <dbReference type="NCBI Taxonomy" id="43366"/>
    <lineage>
        <taxon>Eukaryota</taxon>
        <taxon>Viridiplantae</taxon>
        <taxon>Streptophyta</taxon>
        <taxon>Embryophyta</taxon>
        <taxon>Tracheophyta</taxon>
        <taxon>Spermatophyta</taxon>
        <taxon>Magnoliopsida</taxon>
        <taxon>eudicotyledons</taxon>
        <taxon>Gunneridae</taxon>
        <taxon>Pentapetalae</taxon>
        <taxon>rosids</taxon>
        <taxon>fabids</taxon>
        <taxon>Fabales</taxon>
        <taxon>Fabaceae</taxon>
        <taxon>Papilionoideae</taxon>
        <taxon>50 kb inversion clade</taxon>
        <taxon>NPAAA clade</taxon>
        <taxon>indigoferoid/millettioid clade</taxon>
        <taxon>Phaseoleae</taxon>
        <taxon>Clitoria</taxon>
    </lineage>
</organism>
<evidence type="ECO:0000313" key="10">
    <source>
        <dbReference type="Proteomes" id="UP001359559"/>
    </source>
</evidence>
<keyword evidence="3 5" id="KW-1133">Transmembrane helix</keyword>
<comment type="caution">
    <text evidence="9">The sequence shown here is derived from an EMBL/GenBank/DDBJ whole genome shotgun (WGS) entry which is preliminary data.</text>
</comment>
<dbReference type="InterPro" id="IPR010658">
    <property type="entry name" value="Nodulin-like"/>
</dbReference>
<feature type="transmembrane region" description="Helical" evidence="5">
    <location>
        <begin position="393"/>
        <end position="410"/>
    </location>
</feature>
<feature type="domain" description="Nodulin-like" evidence="7">
    <location>
        <begin position="7"/>
        <end position="250"/>
    </location>
</feature>
<evidence type="ECO:0000256" key="4">
    <source>
        <dbReference type="ARBA" id="ARBA00023136"/>
    </source>
</evidence>
<evidence type="ECO:0000259" key="8">
    <source>
        <dbReference type="Pfam" id="PF23262"/>
    </source>
</evidence>
<evidence type="ECO:0000256" key="2">
    <source>
        <dbReference type="ARBA" id="ARBA00022692"/>
    </source>
</evidence>
<evidence type="ECO:0000256" key="6">
    <source>
        <dbReference type="SAM" id="SignalP"/>
    </source>
</evidence>
<feature type="transmembrane region" description="Helical" evidence="5">
    <location>
        <begin position="200"/>
        <end position="220"/>
    </location>
</feature>
<feature type="transmembrane region" description="Helical" evidence="5">
    <location>
        <begin position="416"/>
        <end position="443"/>
    </location>
</feature>
<evidence type="ECO:0000313" key="9">
    <source>
        <dbReference type="EMBL" id="KAK7300840.1"/>
    </source>
</evidence>